<keyword evidence="4" id="KW-1185">Reference proteome</keyword>
<evidence type="ECO:0000313" key="3">
    <source>
        <dbReference type="EnsemblProtists" id="EKX40830"/>
    </source>
</evidence>
<name>L1IYD9_GUITC</name>
<accession>L1IYD9</accession>
<evidence type="ECO:0000256" key="1">
    <source>
        <dbReference type="SAM" id="MobiDB-lite"/>
    </source>
</evidence>
<gene>
    <name evidence="2" type="ORF">GUITHDRAFT_142454</name>
</gene>
<feature type="region of interest" description="Disordered" evidence="1">
    <location>
        <begin position="164"/>
        <end position="201"/>
    </location>
</feature>
<dbReference type="HOGENOM" id="CLU_814953_0_0_1"/>
<dbReference type="PaxDb" id="55529-EKX40830"/>
<reference evidence="4" key="2">
    <citation type="submission" date="2012-11" db="EMBL/GenBank/DDBJ databases">
        <authorList>
            <person name="Kuo A."/>
            <person name="Curtis B.A."/>
            <person name="Tanifuji G."/>
            <person name="Burki F."/>
            <person name="Gruber A."/>
            <person name="Irimia M."/>
            <person name="Maruyama S."/>
            <person name="Arias M.C."/>
            <person name="Ball S.G."/>
            <person name="Gile G.H."/>
            <person name="Hirakawa Y."/>
            <person name="Hopkins J.F."/>
            <person name="Rensing S.A."/>
            <person name="Schmutz J."/>
            <person name="Symeonidi A."/>
            <person name="Elias M."/>
            <person name="Eveleigh R.J."/>
            <person name="Herman E.K."/>
            <person name="Klute M.J."/>
            <person name="Nakayama T."/>
            <person name="Obornik M."/>
            <person name="Reyes-Prieto A."/>
            <person name="Armbrust E.V."/>
            <person name="Aves S.J."/>
            <person name="Beiko R.G."/>
            <person name="Coutinho P."/>
            <person name="Dacks J.B."/>
            <person name="Durnford D.G."/>
            <person name="Fast N.M."/>
            <person name="Green B.R."/>
            <person name="Grisdale C."/>
            <person name="Hempe F."/>
            <person name="Henrissat B."/>
            <person name="Hoppner M.P."/>
            <person name="Ishida K.-I."/>
            <person name="Kim E."/>
            <person name="Koreny L."/>
            <person name="Kroth P.G."/>
            <person name="Liu Y."/>
            <person name="Malik S.-B."/>
            <person name="Maier U.G."/>
            <person name="McRose D."/>
            <person name="Mock T."/>
            <person name="Neilson J.A."/>
            <person name="Onodera N.T."/>
            <person name="Poole A.M."/>
            <person name="Pritham E.J."/>
            <person name="Richards T.A."/>
            <person name="Rocap G."/>
            <person name="Roy S.W."/>
            <person name="Sarai C."/>
            <person name="Schaack S."/>
            <person name="Shirato S."/>
            <person name="Slamovits C.H."/>
            <person name="Spencer D.F."/>
            <person name="Suzuki S."/>
            <person name="Worden A.Z."/>
            <person name="Zauner S."/>
            <person name="Barry K."/>
            <person name="Bell C."/>
            <person name="Bharti A.K."/>
            <person name="Crow J.A."/>
            <person name="Grimwood J."/>
            <person name="Kramer R."/>
            <person name="Lindquist E."/>
            <person name="Lucas S."/>
            <person name="Salamov A."/>
            <person name="McFadden G.I."/>
            <person name="Lane C.E."/>
            <person name="Keeling P.J."/>
            <person name="Gray M.W."/>
            <person name="Grigoriev I.V."/>
            <person name="Archibald J.M."/>
        </authorList>
    </citation>
    <scope>NUCLEOTIDE SEQUENCE</scope>
    <source>
        <strain evidence="4">CCMP2712</strain>
    </source>
</reference>
<proteinExistence type="predicted"/>
<dbReference type="GeneID" id="17297469"/>
<dbReference type="EnsemblProtists" id="EKX40830">
    <property type="protein sequence ID" value="EKX40830"/>
    <property type="gene ID" value="GUITHDRAFT_142454"/>
</dbReference>
<dbReference type="RefSeq" id="XP_005827810.1">
    <property type="nucleotide sequence ID" value="XM_005827753.1"/>
</dbReference>
<dbReference type="KEGG" id="gtt:GUITHDRAFT_142454"/>
<organism evidence="2">
    <name type="scientific">Guillardia theta (strain CCMP2712)</name>
    <name type="common">Cryptophyte</name>
    <dbReference type="NCBI Taxonomy" id="905079"/>
    <lineage>
        <taxon>Eukaryota</taxon>
        <taxon>Cryptophyceae</taxon>
        <taxon>Pyrenomonadales</taxon>
        <taxon>Geminigeraceae</taxon>
        <taxon>Guillardia</taxon>
    </lineage>
</organism>
<reference evidence="3" key="3">
    <citation type="submission" date="2016-03" db="UniProtKB">
        <authorList>
            <consortium name="EnsemblProtists"/>
        </authorList>
    </citation>
    <scope>IDENTIFICATION</scope>
</reference>
<reference evidence="2 4" key="1">
    <citation type="journal article" date="2012" name="Nature">
        <title>Algal genomes reveal evolutionary mosaicism and the fate of nucleomorphs.</title>
        <authorList>
            <consortium name="DOE Joint Genome Institute"/>
            <person name="Curtis B.A."/>
            <person name="Tanifuji G."/>
            <person name="Burki F."/>
            <person name="Gruber A."/>
            <person name="Irimia M."/>
            <person name="Maruyama S."/>
            <person name="Arias M.C."/>
            <person name="Ball S.G."/>
            <person name="Gile G.H."/>
            <person name="Hirakawa Y."/>
            <person name="Hopkins J.F."/>
            <person name="Kuo A."/>
            <person name="Rensing S.A."/>
            <person name="Schmutz J."/>
            <person name="Symeonidi A."/>
            <person name="Elias M."/>
            <person name="Eveleigh R.J."/>
            <person name="Herman E.K."/>
            <person name="Klute M.J."/>
            <person name="Nakayama T."/>
            <person name="Obornik M."/>
            <person name="Reyes-Prieto A."/>
            <person name="Armbrust E.V."/>
            <person name="Aves S.J."/>
            <person name="Beiko R.G."/>
            <person name="Coutinho P."/>
            <person name="Dacks J.B."/>
            <person name="Durnford D.G."/>
            <person name="Fast N.M."/>
            <person name="Green B.R."/>
            <person name="Grisdale C.J."/>
            <person name="Hempel F."/>
            <person name="Henrissat B."/>
            <person name="Hoppner M.P."/>
            <person name="Ishida K."/>
            <person name="Kim E."/>
            <person name="Koreny L."/>
            <person name="Kroth P.G."/>
            <person name="Liu Y."/>
            <person name="Malik S.B."/>
            <person name="Maier U.G."/>
            <person name="McRose D."/>
            <person name="Mock T."/>
            <person name="Neilson J.A."/>
            <person name="Onodera N.T."/>
            <person name="Poole A.M."/>
            <person name="Pritham E.J."/>
            <person name="Richards T.A."/>
            <person name="Rocap G."/>
            <person name="Roy S.W."/>
            <person name="Sarai C."/>
            <person name="Schaack S."/>
            <person name="Shirato S."/>
            <person name="Slamovits C.H."/>
            <person name="Spencer D.F."/>
            <person name="Suzuki S."/>
            <person name="Worden A.Z."/>
            <person name="Zauner S."/>
            <person name="Barry K."/>
            <person name="Bell C."/>
            <person name="Bharti A.K."/>
            <person name="Crow J.A."/>
            <person name="Grimwood J."/>
            <person name="Kramer R."/>
            <person name="Lindquist E."/>
            <person name="Lucas S."/>
            <person name="Salamov A."/>
            <person name="McFadden G.I."/>
            <person name="Lane C.E."/>
            <person name="Keeling P.J."/>
            <person name="Gray M.W."/>
            <person name="Grigoriev I.V."/>
            <person name="Archibald J.M."/>
        </authorList>
    </citation>
    <scope>NUCLEOTIDE SEQUENCE</scope>
    <source>
        <strain evidence="2 4">CCMP2712</strain>
    </source>
</reference>
<dbReference type="Proteomes" id="UP000011087">
    <property type="component" value="Unassembled WGS sequence"/>
</dbReference>
<protein>
    <submittedName>
        <fullName evidence="2 3">Uncharacterized protein</fullName>
    </submittedName>
</protein>
<dbReference type="EMBL" id="JH993028">
    <property type="protein sequence ID" value="EKX40830.1"/>
    <property type="molecule type" value="Genomic_DNA"/>
</dbReference>
<evidence type="ECO:0000313" key="2">
    <source>
        <dbReference type="EMBL" id="EKX40830.1"/>
    </source>
</evidence>
<evidence type="ECO:0000313" key="4">
    <source>
        <dbReference type="Proteomes" id="UP000011087"/>
    </source>
</evidence>
<sequence>MEQEGRARLQLFFPHPVLKVWQVFALEKPAVHVRACEKNKLHEVINKLEFEHSSSVFLTGAADASTAIAGSWKLLPGSHGRFKDVVTQQEVAKRSFVFLVEGGRWKWKRCELSMRRRKDDENLPAAGQKLGRAGKKSAYCTVMSVMGNADTSLVQCDISALVEEEGEKTPTSGDQRADQQEEDEGNGQALHEEGGGQEGNRMLGAFPIVGVRLAETSTCSIKQCDLNGFLRACCLHDSSCISATYCAFKQNKECFHFEASYLLHGRYWCPPPETLEASVAQTVSSNLGSFISSRIFPLLATCLPPPILDNFYGEEQMARPPGLVLTFRHNYVWCPTWSRGV</sequence>
<dbReference type="AlphaFoldDB" id="L1IYD9"/>